<dbReference type="EMBL" id="ML119731">
    <property type="protein sequence ID" value="RPA77147.1"/>
    <property type="molecule type" value="Genomic_DNA"/>
</dbReference>
<feature type="region of interest" description="Disordered" evidence="1">
    <location>
        <begin position="82"/>
        <end position="108"/>
    </location>
</feature>
<evidence type="ECO:0000256" key="1">
    <source>
        <dbReference type="SAM" id="MobiDB-lite"/>
    </source>
</evidence>
<dbReference type="InterPro" id="IPR039602">
    <property type="entry name" value="Rxt2"/>
</dbReference>
<dbReference type="PANTHER" id="PTHR28232">
    <property type="entry name" value="TRANSCRIPTIONAL REGULATORY PROTEIN RXT2"/>
    <property type="match status" value="1"/>
</dbReference>
<dbReference type="Pfam" id="PF08595">
    <property type="entry name" value="RXT2_N"/>
    <property type="match status" value="1"/>
</dbReference>
<accession>A0A3N4HV57</accession>
<feature type="compositionally biased region" description="Low complexity" evidence="1">
    <location>
        <begin position="252"/>
        <end position="262"/>
    </location>
</feature>
<dbReference type="OrthoDB" id="2405722at2759"/>
<dbReference type="GO" id="GO:0033698">
    <property type="term" value="C:Rpd3L complex"/>
    <property type="evidence" value="ECO:0007669"/>
    <property type="project" value="TreeGrafter"/>
</dbReference>
<evidence type="ECO:0000259" key="2">
    <source>
        <dbReference type="Pfam" id="PF08595"/>
    </source>
</evidence>
<dbReference type="GO" id="GO:0005829">
    <property type="term" value="C:cytosol"/>
    <property type="evidence" value="ECO:0007669"/>
    <property type="project" value="TreeGrafter"/>
</dbReference>
<feature type="compositionally biased region" description="Basic residues" evidence="1">
    <location>
        <begin position="41"/>
        <end position="50"/>
    </location>
</feature>
<name>A0A3N4HV57_ASCIM</name>
<feature type="compositionally biased region" description="Acidic residues" evidence="1">
    <location>
        <begin position="90"/>
        <end position="108"/>
    </location>
</feature>
<proteinExistence type="predicted"/>
<evidence type="ECO:0000313" key="4">
    <source>
        <dbReference type="Proteomes" id="UP000275078"/>
    </source>
</evidence>
<feature type="region of interest" description="Disordered" evidence="1">
    <location>
        <begin position="410"/>
        <end position="437"/>
    </location>
</feature>
<dbReference type="PANTHER" id="PTHR28232:SF1">
    <property type="entry name" value="TRANSCRIPTIONAL REGULATORY PROTEIN RXT2"/>
    <property type="match status" value="1"/>
</dbReference>
<protein>
    <recommendedName>
        <fullName evidence="2">Transcriptional regulatory protein RXT2 N-terminal domain-containing protein</fullName>
    </recommendedName>
</protein>
<gene>
    <name evidence="3" type="ORF">BJ508DRAFT_379059</name>
</gene>
<dbReference type="Proteomes" id="UP000275078">
    <property type="component" value="Unassembled WGS sequence"/>
</dbReference>
<dbReference type="InterPro" id="IPR013904">
    <property type="entry name" value="RXT2_N"/>
</dbReference>
<evidence type="ECO:0000313" key="3">
    <source>
        <dbReference type="EMBL" id="RPA77147.1"/>
    </source>
</evidence>
<feature type="compositionally biased region" description="Pro residues" evidence="1">
    <location>
        <begin position="273"/>
        <end position="290"/>
    </location>
</feature>
<dbReference type="STRING" id="1160509.A0A3N4HV57"/>
<dbReference type="AlphaFoldDB" id="A0A3N4HV57"/>
<feature type="region of interest" description="Disordered" evidence="1">
    <location>
        <begin position="203"/>
        <end position="306"/>
    </location>
</feature>
<keyword evidence="4" id="KW-1185">Reference proteome</keyword>
<feature type="region of interest" description="Disordered" evidence="1">
    <location>
        <begin position="25"/>
        <end position="50"/>
    </location>
</feature>
<organism evidence="3 4">
    <name type="scientific">Ascobolus immersus RN42</name>
    <dbReference type="NCBI Taxonomy" id="1160509"/>
    <lineage>
        <taxon>Eukaryota</taxon>
        <taxon>Fungi</taxon>
        <taxon>Dikarya</taxon>
        <taxon>Ascomycota</taxon>
        <taxon>Pezizomycotina</taxon>
        <taxon>Pezizomycetes</taxon>
        <taxon>Pezizales</taxon>
        <taxon>Ascobolaceae</taxon>
        <taxon>Ascobolus</taxon>
    </lineage>
</organism>
<sequence>MARSAAEEATVTDLILGIKDVLSKKGYESDSSNSIEFPSNRGRKLKRKARFVQEGQLDLPTGPKTYKETVYVENKVRSIIHRKKRQRTEDDSEDSEESETSEEEDDPYAEVDIAKILGPISNPADLPTHPGLSVPYKRRDIERIIEECHQILIDQQNHTSVIKNLLTTFLGDDSYCVLSKMQIDQSMPAYNFGAERIAEETAHSFSGFRPRKSRSRSHSSSSSREPPPRPIGLGLLNSHGEPLHNSSPPTPTNDTPMTNAPPYTLPTTQIPGLIPPPHHQTPNGIHPPSPHSSALTTTDAPIPTVNPFFVPPHNPIDKTFGLPPLEAAETMRLLLGASQRQDEVLRGLDQTREMLMKASRLKRTVWEQARSMEGYRERAIRKGMNMGSTGEDWGELTDGEDWFDKEEWGVEEGLGKGAEEEEEMPVERKTTRGRRRD</sequence>
<reference evidence="3 4" key="1">
    <citation type="journal article" date="2018" name="Nat. Ecol. Evol.">
        <title>Pezizomycetes genomes reveal the molecular basis of ectomycorrhizal truffle lifestyle.</title>
        <authorList>
            <person name="Murat C."/>
            <person name="Payen T."/>
            <person name="Noel B."/>
            <person name="Kuo A."/>
            <person name="Morin E."/>
            <person name="Chen J."/>
            <person name="Kohler A."/>
            <person name="Krizsan K."/>
            <person name="Balestrini R."/>
            <person name="Da Silva C."/>
            <person name="Montanini B."/>
            <person name="Hainaut M."/>
            <person name="Levati E."/>
            <person name="Barry K.W."/>
            <person name="Belfiori B."/>
            <person name="Cichocki N."/>
            <person name="Clum A."/>
            <person name="Dockter R.B."/>
            <person name="Fauchery L."/>
            <person name="Guy J."/>
            <person name="Iotti M."/>
            <person name="Le Tacon F."/>
            <person name="Lindquist E.A."/>
            <person name="Lipzen A."/>
            <person name="Malagnac F."/>
            <person name="Mello A."/>
            <person name="Molinier V."/>
            <person name="Miyauchi S."/>
            <person name="Poulain J."/>
            <person name="Riccioni C."/>
            <person name="Rubini A."/>
            <person name="Sitrit Y."/>
            <person name="Splivallo R."/>
            <person name="Traeger S."/>
            <person name="Wang M."/>
            <person name="Zifcakova L."/>
            <person name="Wipf D."/>
            <person name="Zambonelli A."/>
            <person name="Paolocci F."/>
            <person name="Nowrousian M."/>
            <person name="Ottonello S."/>
            <person name="Baldrian P."/>
            <person name="Spatafora J.W."/>
            <person name="Henrissat B."/>
            <person name="Nagy L.G."/>
            <person name="Aury J.M."/>
            <person name="Wincker P."/>
            <person name="Grigoriev I.V."/>
            <person name="Bonfante P."/>
            <person name="Martin F.M."/>
        </authorList>
    </citation>
    <scope>NUCLEOTIDE SEQUENCE [LARGE SCALE GENOMIC DNA]</scope>
    <source>
        <strain evidence="3 4">RN42</strain>
    </source>
</reference>
<feature type="domain" description="Transcriptional regulatory protein RXT2 N-terminal" evidence="2">
    <location>
        <begin position="39"/>
        <end position="172"/>
    </location>
</feature>